<accession>A0ACB6RLF5</accession>
<protein>
    <submittedName>
        <fullName evidence="1">Uncharacterized protein</fullName>
    </submittedName>
</protein>
<reference evidence="1" key="1">
    <citation type="journal article" date="2020" name="Stud. Mycol.">
        <title>101 Dothideomycetes genomes: a test case for predicting lifestyles and emergence of pathogens.</title>
        <authorList>
            <person name="Haridas S."/>
            <person name="Albert R."/>
            <person name="Binder M."/>
            <person name="Bloem J."/>
            <person name="Labutti K."/>
            <person name="Salamov A."/>
            <person name="Andreopoulos B."/>
            <person name="Baker S."/>
            <person name="Barry K."/>
            <person name="Bills G."/>
            <person name="Bluhm B."/>
            <person name="Cannon C."/>
            <person name="Castanera R."/>
            <person name="Culley D."/>
            <person name="Daum C."/>
            <person name="Ezra D."/>
            <person name="Gonzalez J."/>
            <person name="Henrissat B."/>
            <person name="Kuo A."/>
            <person name="Liang C."/>
            <person name="Lipzen A."/>
            <person name="Lutzoni F."/>
            <person name="Magnuson J."/>
            <person name="Mondo S."/>
            <person name="Nolan M."/>
            <person name="Ohm R."/>
            <person name="Pangilinan J."/>
            <person name="Park H.-J."/>
            <person name="Ramirez L."/>
            <person name="Alfaro M."/>
            <person name="Sun H."/>
            <person name="Tritt A."/>
            <person name="Yoshinaga Y."/>
            <person name="Zwiers L.-H."/>
            <person name="Turgeon B."/>
            <person name="Goodwin S."/>
            <person name="Spatafora J."/>
            <person name="Crous P."/>
            <person name="Grigoriev I."/>
        </authorList>
    </citation>
    <scope>NUCLEOTIDE SEQUENCE</scope>
    <source>
        <strain evidence="1">CBS 525.71</strain>
    </source>
</reference>
<comment type="caution">
    <text evidence="1">The sequence shown here is derived from an EMBL/GenBank/DDBJ whole genome shotgun (WGS) entry which is preliminary data.</text>
</comment>
<evidence type="ECO:0000313" key="1">
    <source>
        <dbReference type="EMBL" id="KAF2622609.1"/>
    </source>
</evidence>
<gene>
    <name evidence="1" type="ORF">BU25DRAFT_206775</name>
</gene>
<dbReference type="EMBL" id="MU006743">
    <property type="protein sequence ID" value="KAF2622609.1"/>
    <property type="molecule type" value="Genomic_DNA"/>
</dbReference>
<dbReference type="Proteomes" id="UP000799754">
    <property type="component" value="Unassembled WGS sequence"/>
</dbReference>
<keyword evidence="2" id="KW-1185">Reference proteome</keyword>
<organism evidence="1 2">
    <name type="scientific">Macroventuria anomochaeta</name>
    <dbReference type="NCBI Taxonomy" id="301207"/>
    <lineage>
        <taxon>Eukaryota</taxon>
        <taxon>Fungi</taxon>
        <taxon>Dikarya</taxon>
        <taxon>Ascomycota</taxon>
        <taxon>Pezizomycotina</taxon>
        <taxon>Dothideomycetes</taxon>
        <taxon>Pleosporomycetidae</taxon>
        <taxon>Pleosporales</taxon>
        <taxon>Pleosporineae</taxon>
        <taxon>Didymellaceae</taxon>
        <taxon>Macroventuria</taxon>
    </lineage>
</organism>
<name>A0ACB6RLF5_9PLEO</name>
<sequence>MLIQSLVFAAYTVIAAASWDGNINYGSPSLRHSPLGINTHKVKKRILRKRDGSYCHTKDVKFTHGVASGDPFAESVILWTRASPVLENDASNVTVKGTVPYFSHETERYIKASKSPICVDWKVSSSSSMSDQIVSHGKAYTTSDIDYTIKVEASGLSPFTTYYYQFTVCGTDTTSPIGRTKTAPAPEDDVSSLSLGVFSCANYPLGYFNAYGNIARKDSVDYVLHLGDYIYEDEVGVPGEDERAMVPAKEIVTLYDYRTRIAQYRSDEDLRAAHEKFPFITVWDDHEIANNNWRDGSSTMNNTEESFNEFGGISFDQRKMNAVRAYFEWMPLRQIDMDDNLRIWRSFQMGKLLDLVMLDTRSYDRSITRVGWNDEYVYEISNDAGRSIMGSHQENWFFRQLSESKERGAAWRIIGNQMIFSHINRTGEGDRDIPVDVDAWDGYVASRNRTLKHLYDNKIDNTIMLAGDSHQNWVSDLVWLDSVEYDPATGAGAIGVEFAVTGTTSNGLDGPIAETEKISAAFIRDNEELLWQEGYYRGYTELHVSKDKLKAQYWGTPTVANRNAFEISLANFTVDAGDNHVARPVANGVVEAGSIAEGQGEVRATNLTKNLETGEWSVHAFDTMFLEWALEW</sequence>
<evidence type="ECO:0000313" key="2">
    <source>
        <dbReference type="Proteomes" id="UP000799754"/>
    </source>
</evidence>
<proteinExistence type="predicted"/>